<evidence type="ECO:0000256" key="4">
    <source>
        <dbReference type="ARBA" id="ARBA00022679"/>
    </source>
</evidence>
<comment type="caution">
    <text evidence="11">The sequence shown here is derived from an EMBL/GenBank/DDBJ whole genome shotgun (WGS) entry which is preliminary data.</text>
</comment>
<evidence type="ECO:0000256" key="1">
    <source>
        <dbReference type="ARBA" id="ARBA00004323"/>
    </source>
</evidence>
<sequence>MSIVSVPGTSAELRYSPVEKPSNSVVPDRFYQSSVDINLKSIDIIAQPHLHNDLDMLVIVRSSPEHFQRRDAIRMTWGNVSEYRQTGSGYSIGIVYLVGKSPDKSINKLLLSESNQHADLLYADYLESYSNLTVKDILAFQYSMELASKAVYLAIAGDEIVTDLSGVLDLLTSKAAMMTKTADMRREVVFCYEFPCCTDVIRDKSSKYLVQNDYAYENDDVHSKIIQLWFAMKSQQGRQKLNSELYMLPQFLVVVVMSVVVLGLCFRRLSQPMYRYFLRSMAS</sequence>
<dbReference type="OrthoDB" id="2139606at2759"/>
<keyword evidence="4" id="KW-0808">Transferase</keyword>
<reference evidence="11" key="1">
    <citation type="submission" date="2020-06" db="EMBL/GenBank/DDBJ databases">
        <title>Draft genome of Bugula neritina, a colonial animal packing powerful symbionts and potential medicines.</title>
        <authorList>
            <person name="Rayko M."/>
        </authorList>
    </citation>
    <scope>NUCLEOTIDE SEQUENCE [LARGE SCALE GENOMIC DNA]</scope>
    <source>
        <strain evidence="11">Kwan_BN1</strain>
    </source>
</reference>
<evidence type="ECO:0000313" key="11">
    <source>
        <dbReference type="EMBL" id="KAF6040190.1"/>
    </source>
</evidence>
<evidence type="ECO:0000256" key="10">
    <source>
        <dbReference type="RuleBase" id="RU363063"/>
    </source>
</evidence>
<keyword evidence="3 10" id="KW-0328">Glycosyltransferase</keyword>
<evidence type="ECO:0000256" key="9">
    <source>
        <dbReference type="ARBA" id="ARBA00023136"/>
    </source>
</evidence>
<evidence type="ECO:0000256" key="5">
    <source>
        <dbReference type="ARBA" id="ARBA00022692"/>
    </source>
</evidence>
<keyword evidence="6 10" id="KW-0735">Signal-anchor</keyword>
<dbReference type="Proteomes" id="UP000593567">
    <property type="component" value="Unassembled WGS sequence"/>
</dbReference>
<dbReference type="PANTHER" id="PTHR11214">
    <property type="entry name" value="BETA-1,3-N-ACETYLGLUCOSAMINYLTRANSFERASE"/>
    <property type="match status" value="1"/>
</dbReference>
<evidence type="ECO:0000313" key="12">
    <source>
        <dbReference type="Proteomes" id="UP000593567"/>
    </source>
</evidence>
<dbReference type="Pfam" id="PF01762">
    <property type="entry name" value="Galactosyl_T"/>
    <property type="match status" value="1"/>
</dbReference>
<evidence type="ECO:0000256" key="2">
    <source>
        <dbReference type="ARBA" id="ARBA00008661"/>
    </source>
</evidence>
<comment type="subcellular location">
    <subcellularLocation>
        <location evidence="1 10">Golgi apparatus membrane</location>
        <topology evidence="1 10">Single-pass type II membrane protein</topology>
    </subcellularLocation>
</comment>
<feature type="transmembrane region" description="Helical" evidence="10">
    <location>
        <begin position="245"/>
        <end position="266"/>
    </location>
</feature>
<comment type="similarity">
    <text evidence="2 10">Belongs to the glycosyltransferase 31 family.</text>
</comment>
<name>A0A7J7KPS5_BUGNE</name>
<dbReference type="PANTHER" id="PTHR11214:SF376">
    <property type="entry name" value="HEXOSYLTRANSFERASE"/>
    <property type="match status" value="1"/>
</dbReference>
<keyword evidence="5 10" id="KW-0812">Transmembrane</keyword>
<keyword evidence="7 10" id="KW-1133">Transmembrane helix</keyword>
<keyword evidence="8 10" id="KW-0333">Golgi apparatus</keyword>
<proteinExistence type="inferred from homology"/>
<evidence type="ECO:0000256" key="7">
    <source>
        <dbReference type="ARBA" id="ARBA00022989"/>
    </source>
</evidence>
<dbReference type="EMBL" id="VXIV02000167">
    <property type="protein sequence ID" value="KAF6040190.1"/>
    <property type="molecule type" value="Genomic_DNA"/>
</dbReference>
<dbReference type="AlphaFoldDB" id="A0A7J7KPS5"/>
<gene>
    <name evidence="11" type="ORF">EB796_001516</name>
</gene>
<keyword evidence="9 10" id="KW-0472">Membrane</keyword>
<organism evidence="11 12">
    <name type="scientific">Bugula neritina</name>
    <name type="common">Brown bryozoan</name>
    <name type="synonym">Sertularia neritina</name>
    <dbReference type="NCBI Taxonomy" id="10212"/>
    <lineage>
        <taxon>Eukaryota</taxon>
        <taxon>Metazoa</taxon>
        <taxon>Spiralia</taxon>
        <taxon>Lophotrochozoa</taxon>
        <taxon>Bryozoa</taxon>
        <taxon>Gymnolaemata</taxon>
        <taxon>Cheilostomatida</taxon>
        <taxon>Flustrina</taxon>
        <taxon>Buguloidea</taxon>
        <taxon>Bugulidae</taxon>
        <taxon>Bugula</taxon>
    </lineage>
</organism>
<dbReference type="EC" id="2.4.1.-" evidence="10"/>
<accession>A0A7J7KPS5</accession>
<protein>
    <recommendedName>
        <fullName evidence="10">Hexosyltransferase</fullName>
        <ecNumber evidence="10">2.4.1.-</ecNumber>
    </recommendedName>
</protein>
<dbReference type="GO" id="GO:0000139">
    <property type="term" value="C:Golgi membrane"/>
    <property type="evidence" value="ECO:0007669"/>
    <property type="project" value="UniProtKB-SubCell"/>
</dbReference>
<keyword evidence="12" id="KW-1185">Reference proteome</keyword>
<evidence type="ECO:0000256" key="6">
    <source>
        <dbReference type="ARBA" id="ARBA00022968"/>
    </source>
</evidence>
<dbReference type="GO" id="GO:0016758">
    <property type="term" value="F:hexosyltransferase activity"/>
    <property type="evidence" value="ECO:0007669"/>
    <property type="project" value="InterPro"/>
</dbReference>
<dbReference type="GO" id="GO:0006493">
    <property type="term" value="P:protein O-linked glycosylation"/>
    <property type="evidence" value="ECO:0007669"/>
    <property type="project" value="TreeGrafter"/>
</dbReference>
<dbReference type="InterPro" id="IPR002659">
    <property type="entry name" value="Glyco_trans_31"/>
</dbReference>
<evidence type="ECO:0000256" key="8">
    <source>
        <dbReference type="ARBA" id="ARBA00023034"/>
    </source>
</evidence>
<evidence type="ECO:0000256" key="3">
    <source>
        <dbReference type="ARBA" id="ARBA00022676"/>
    </source>
</evidence>